<proteinExistence type="predicted"/>
<reference evidence="1" key="1">
    <citation type="submission" date="2014-09" db="EMBL/GenBank/DDBJ databases">
        <authorList>
            <person name="Magalhaes I.L.F."/>
            <person name="Oliveira U."/>
            <person name="Santos F.R."/>
            <person name="Vidigal T.H.D.A."/>
            <person name="Brescovit A.D."/>
            <person name="Santos A.J."/>
        </authorList>
    </citation>
    <scope>NUCLEOTIDE SEQUENCE</scope>
    <source>
        <tissue evidence="1">Shoot tissue taken approximately 20 cm above the soil surface</tissue>
    </source>
</reference>
<dbReference type="AlphaFoldDB" id="A0A0A9FUQ1"/>
<reference evidence="1" key="2">
    <citation type="journal article" date="2015" name="Data Brief">
        <title>Shoot transcriptome of the giant reed, Arundo donax.</title>
        <authorList>
            <person name="Barrero R.A."/>
            <person name="Guerrero F.D."/>
            <person name="Moolhuijzen P."/>
            <person name="Goolsby J.A."/>
            <person name="Tidwell J."/>
            <person name="Bellgard S.E."/>
            <person name="Bellgard M.I."/>
        </authorList>
    </citation>
    <scope>NUCLEOTIDE SEQUENCE</scope>
    <source>
        <tissue evidence="1">Shoot tissue taken approximately 20 cm above the soil surface</tissue>
    </source>
</reference>
<evidence type="ECO:0000313" key="1">
    <source>
        <dbReference type="EMBL" id="JAE14979.1"/>
    </source>
</evidence>
<sequence>MNHNLPTQKTANEYGSQKKKKNMVLLLINKRSQLRPQTFCCLTRNQKN</sequence>
<accession>A0A0A9FUQ1</accession>
<name>A0A0A9FUQ1_ARUDO</name>
<organism evidence="1">
    <name type="scientific">Arundo donax</name>
    <name type="common">Giant reed</name>
    <name type="synonym">Donax arundinaceus</name>
    <dbReference type="NCBI Taxonomy" id="35708"/>
    <lineage>
        <taxon>Eukaryota</taxon>
        <taxon>Viridiplantae</taxon>
        <taxon>Streptophyta</taxon>
        <taxon>Embryophyta</taxon>
        <taxon>Tracheophyta</taxon>
        <taxon>Spermatophyta</taxon>
        <taxon>Magnoliopsida</taxon>
        <taxon>Liliopsida</taxon>
        <taxon>Poales</taxon>
        <taxon>Poaceae</taxon>
        <taxon>PACMAD clade</taxon>
        <taxon>Arundinoideae</taxon>
        <taxon>Arundineae</taxon>
        <taxon>Arundo</taxon>
    </lineage>
</organism>
<protein>
    <submittedName>
        <fullName evidence="1">Uncharacterized protein</fullName>
    </submittedName>
</protein>
<dbReference type="EMBL" id="GBRH01182917">
    <property type="protein sequence ID" value="JAE14979.1"/>
    <property type="molecule type" value="Transcribed_RNA"/>
</dbReference>